<dbReference type="InterPro" id="IPR012544">
    <property type="entry name" value="PHb"/>
</dbReference>
<accession>A0A511WZU3</accession>
<evidence type="ECO:0000259" key="1">
    <source>
        <dbReference type="Pfam" id="PF08000"/>
    </source>
</evidence>
<organism evidence="2 3">
    <name type="scientific">Halolactibacillus alkaliphilus</name>
    <dbReference type="NCBI Taxonomy" id="442899"/>
    <lineage>
        <taxon>Bacteria</taxon>
        <taxon>Bacillati</taxon>
        <taxon>Bacillota</taxon>
        <taxon>Bacilli</taxon>
        <taxon>Bacillales</taxon>
        <taxon>Bacillaceae</taxon>
        <taxon>Halolactibacillus</taxon>
    </lineage>
</organism>
<dbReference type="SUPFAM" id="SSF50729">
    <property type="entry name" value="PH domain-like"/>
    <property type="match status" value="1"/>
</dbReference>
<comment type="caution">
    <text evidence="2">The sequence shown here is derived from an EMBL/GenBank/DDBJ whole genome shotgun (WGS) entry which is preliminary data.</text>
</comment>
<evidence type="ECO:0000313" key="3">
    <source>
        <dbReference type="Proteomes" id="UP000321400"/>
    </source>
</evidence>
<dbReference type="Proteomes" id="UP000321400">
    <property type="component" value="Unassembled WGS sequence"/>
</dbReference>
<name>A0A511WZU3_9BACI</name>
<feature type="domain" description="Bacterial Pleckstrin homology" evidence="1">
    <location>
        <begin position="8"/>
        <end position="50"/>
    </location>
</feature>
<reference evidence="2 3" key="1">
    <citation type="submission" date="2019-07" db="EMBL/GenBank/DDBJ databases">
        <title>Whole genome shotgun sequence of Halolactibacillus alkaliphilus NBRC 103919.</title>
        <authorList>
            <person name="Hosoyama A."/>
            <person name="Uohara A."/>
            <person name="Ohji S."/>
            <person name="Ichikawa N."/>
        </authorList>
    </citation>
    <scope>NUCLEOTIDE SEQUENCE [LARGE SCALE GENOMIC DNA]</scope>
    <source>
        <strain evidence="2 3">NBRC 103919</strain>
    </source>
</reference>
<sequence length="58" mass="6807">MINTFSFIFVETAGTFDLDAELKIWISSARLPLFDLQFRKDDSIAKIQRLSVRENRNQ</sequence>
<keyword evidence="3" id="KW-1185">Reference proteome</keyword>
<protein>
    <recommendedName>
        <fullName evidence="1">Bacterial Pleckstrin homology domain-containing protein</fullName>
    </recommendedName>
</protein>
<dbReference type="EMBL" id="BJYE01000006">
    <property type="protein sequence ID" value="GEN56217.1"/>
    <property type="molecule type" value="Genomic_DNA"/>
</dbReference>
<dbReference type="OrthoDB" id="9803613at2"/>
<dbReference type="Gene3D" id="2.30.29.50">
    <property type="entry name" value="Bacterial Pleckstrin homology domain"/>
    <property type="match status" value="1"/>
</dbReference>
<dbReference type="InterPro" id="IPR037063">
    <property type="entry name" value="PHb_sf"/>
</dbReference>
<dbReference type="AlphaFoldDB" id="A0A511WZU3"/>
<gene>
    <name evidence="2" type="ORF">HAL01_06810</name>
</gene>
<proteinExistence type="predicted"/>
<evidence type="ECO:0000313" key="2">
    <source>
        <dbReference type="EMBL" id="GEN56217.1"/>
    </source>
</evidence>
<dbReference type="Pfam" id="PF08000">
    <property type="entry name" value="bPH_1"/>
    <property type="match status" value="1"/>
</dbReference>